<dbReference type="SUPFAM" id="SSF111331">
    <property type="entry name" value="NAD kinase/diacylglycerol kinase-like"/>
    <property type="match status" value="1"/>
</dbReference>
<reference evidence="3 4" key="1">
    <citation type="submission" date="2018-03" db="EMBL/GenBank/DDBJ databases">
        <title>Bacteriophage NCPPB3778 and a type I-E CRISPR drive the evolution of the US Biological Select Agent, Rathayibacter toxicus.</title>
        <authorList>
            <person name="Davis E.W.II."/>
            <person name="Tabima J.F."/>
            <person name="Weisberg A.J."/>
            <person name="Dantas Lopes L."/>
            <person name="Wiseman M.S."/>
            <person name="Wiseman M.S."/>
            <person name="Pupko T."/>
            <person name="Belcher M.S."/>
            <person name="Sechler A.J."/>
            <person name="Tancos M.A."/>
            <person name="Schroeder B.K."/>
            <person name="Murray T.D."/>
            <person name="Luster D.G."/>
            <person name="Schneider W.L."/>
            <person name="Rogers E."/>
            <person name="Andreote F.D."/>
            <person name="Grunwald N.J."/>
            <person name="Putnam M.L."/>
            <person name="Chang J.H."/>
        </authorList>
    </citation>
    <scope>NUCLEOTIDE SEQUENCE [LARGE SCALE GENOMIC DNA]</scope>
    <source>
        <strain evidence="3 4">NCCPB 2253</strain>
    </source>
</reference>
<dbReference type="Gene3D" id="2.60.200.40">
    <property type="match status" value="1"/>
</dbReference>
<feature type="compositionally biased region" description="Basic residues" evidence="1">
    <location>
        <begin position="1"/>
        <end position="11"/>
    </location>
</feature>
<dbReference type="InterPro" id="IPR017438">
    <property type="entry name" value="ATP-NAD_kinase_N"/>
</dbReference>
<feature type="domain" description="DAGKc" evidence="2">
    <location>
        <begin position="46"/>
        <end position="177"/>
    </location>
</feature>
<dbReference type="Gene3D" id="3.40.50.10330">
    <property type="entry name" value="Probable inorganic polyphosphate/atp-NAD kinase, domain 1"/>
    <property type="match status" value="1"/>
</dbReference>
<name>A0AAD1AG67_9MICO</name>
<dbReference type="Pfam" id="PF00781">
    <property type="entry name" value="DAGK_cat"/>
    <property type="match status" value="1"/>
</dbReference>
<sequence>MPARAGTRHHQGPPVSRPKLAPFWRSRPPRRWSGRRSPQTDRVKALEKRTLAVVINPSKFNDVVAAEDLVATIARRHGWNEPLWFTTSPCDSGAAAARAARAAEPDLVCSMGGDGTVRAVATALRGTGIPYGLLPSGTGNLLARNLGIPLGSLPEAVEIALLGQDRAIDMGTATFDDGEERVFMVMGGVGLDAEIMQKTDEELKKRVGWGAYFAAGAPAMFKAGFEATLTIDGAVEPPQRCFMLLACNCSSVVANIELAAGAVLDDGDLELVLLRRRFGLALDVATGNRNGLASLRQWPGREFTFELDQPVLAELDGDLLGRTRSGRFGVDPGALLVRLPVPTPRSPGLTPRDSVSVATSEIATLIPRPPTS</sequence>
<keyword evidence="3" id="KW-0808">Transferase</keyword>
<proteinExistence type="predicted"/>
<dbReference type="InterPro" id="IPR004363">
    <property type="entry name" value="Methylgl_synth"/>
</dbReference>
<dbReference type="KEGG" id="ria:C7V51_14565"/>
<evidence type="ECO:0000313" key="3">
    <source>
        <dbReference type="EMBL" id="AZZ56962.1"/>
    </source>
</evidence>
<protein>
    <submittedName>
        <fullName evidence="3">Diacylglycerol kinase</fullName>
    </submittedName>
</protein>
<dbReference type="PANTHER" id="PTHR30492">
    <property type="entry name" value="METHYLGLYOXAL SYNTHASE"/>
    <property type="match status" value="1"/>
</dbReference>
<dbReference type="PROSITE" id="PS50146">
    <property type="entry name" value="DAGK"/>
    <property type="match status" value="1"/>
</dbReference>
<dbReference type="AlphaFoldDB" id="A0AAD1AG67"/>
<dbReference type="PANTHER" id="PTHR30492:SF0">
    <property type="entry name" value="METHYLGLYOXAL SYNTHASE"/>
    <property type="match status" value="1"/>
</dbReference>
<evidence type="ECO:0000313" key="4">
    <source>
        <dbReference type="Proteomes" id="UP000283946"/>
    </source>
</evidence>
<dbReference type="EMBL" id="CP028130">
    <property type="protein sequence ID" value="AZZ56962.1"/>
    <property type="molecule type" value="Genomic_DNA"/>
</dbReference>
<dbReference type="Proteomes" id="UP000283946">
    <property type="component" value="Chromosome"/>
</dbReference>
<keyword evidence="3" id="KW-0418">Kinase</keyword>
<gene>
    <name evidence="3" type="ORF">C7V51_14565</name>
</gene>
<dbReference type="GO" id="GO:0008929">
    <property type="term" value="F:methylglyoxal synthase activity"/>
    <property type="evidence" value="ECO:0007669"/>
    <property type="project" value="InterPro"/>
</dbReference>
<accession>A0AAD1AG67</accession>
<dbReference type="GO" id="GO:0019242">
    <property type="term" value="P:methylglyoxal biosynthetic process"/>
    <property type="evidence" value="ECO:0007669"/>
    <property type="project" value="InterPro"/>
</dbReference>
<dbReference type="InterPro" id="IPR016064">
    <property type="entry name" value="NAD/diacylglycerol_kinase_sf"/>
</dbReference>
<dbReference type="GO" id="GO:0016301">
    <property type="term" value="F:kinase activity"/>
    <property type="evidence" value="ECO:0007669"/>
    <property type="project" value="UniProtKB-KW"/>
</dbReference>
<evidence type="ECO:0000256" key="1">
    <source>
        <dbReference type="SAM" id="MobiDB-lite"/>
    </source>
</evidence>
<organism evidence="3 4">
    <name type="scientific">Rathayibacter iranicus</name>
    <dbReference type="NCBI Taxonomy" id="59737"/>
    <lineage>
        <taxon>Bacteria</taxon>
        <taxon>Bacillati</taxon>
        <taxon>Actinomycetota</taxon>
        <taxon>Actinomycetes</taxon>
        <taxon>Micrococcales</taxon>
        <taxon>Microbacteriaceae</taxon>
        <taxon>Rathayibacter</taxon>
    </lineage>
</organism>
<dbReference type="InterPro" id="IPR001206">
    <property type="entry name" value="Diacylglycerol_kinase_cat_dom"/>
</dbReference>
<evidence type="ECO:0000259" key="2">
    <source>
        <dbReference type="PROSITE" id="PS50146"/>
    </source>
</evidence>
<dbReference type="SMART" id="SM00046">
    <property type="entry name" value="DAGKc"/>
    <property type="match status" value="1"/>
</dbReference>
<feature type="region of interest" description="Disordered" evidence="1">
    <location>
        <begin position="1"/>
        <end position="41"/>
    </location>
</feature>
<dbReference type="GO" id="GO:0005829">
    <property type="term" value="C:cytosol"/>
    <property type="evidence" value="ECO:0007669"/>
    <property type="project" value="TreeGrafter"/>
</dbReference>